<keyword evidence="9 10" id="KW-0472">Membrane</keyword>
<keyword evidence="5 10" id="KW-0145">Chemotaxis</keyword>
<evidence type="ECO:0000256" key="7">
    <source>
        <dbReference type="ARBA" id="ARBA00022779"/>
    </source>
</evidence>
<comment type="function">
    <text evidence="1 10">Controls the rotational direction of flagella during chemotaxis.</text>
</comment>
<evidence type="ECO:0000256" key="4">
    <source>
        <dbReference type="ARBA" id="ARBA00022475"/>
    </source>
</evidence>
<name>F8EZY8_GRAC1</name>
<comment type="similarity">
    <text evidence="3 10">Belongs to the FliL family.</text>
</comment>
<evidence type="ECO:0000256" key="9">
    <source>
        <dbReference type="ARBA" id="ARBA00023136"/>
    </source>
</evidence>
<dbReference type="HOGENOM" id="CLU_136268_0_0_12"/>
<evidence type="ECO:0000256" key="5">
    <source>
        <dbReference type="ARBA" id="ARBA00022500"/>
    </source>
</evidence>
<dbReference type="AlphaFoldDB" id="F8EZY8"/>
<dbReference type="GO" id="GO:0006935">
    <property type="term" value="P:chemotaxis"/>
    <property type="evidence" value="ECO:0007669"/>
    <property type="project" value="UniProtKB-KW"/>
</dbReference>
<evidence type="ECO:0000256" key="8">
    <source>
        <dbReference type="ARBA" id="ARBA00022989"/>
    </source>
</evidence>
<dbReference type="GO" id="GO:0071973">
    <property type="term" value="P:bacterial-type flagellum-dependent cell motility"/>
    <property type="evidence" value="ECO:0007669"/>
    <property type="project" value="InterPro"/>
</dbReference>
<comment type="subcellular location">
    <subcellularLocation>
        <location evidence="2">Cell membrane</location>
        <topology evidence="2">Single-pass membrane protein</topology>
    </subcellularLocation>
</comment>
<evidence type="ECO:0000256" key="6">
    <source>
        <dbReference type="ARBA" id="ARBA00022692"/>
    </source>
</evidence>
<evidence type="ECO:0000313" key="12">
    <source>
        <dbReference type="Proteomes" id="UP000000503"/>
    </source>
</evidence>
<keyword evidence="4 10" id="KW-1003">Cell membrane</keyword>
<dbReference type="InterPro" id="IPR005503">
    <property type="entry name" value="FliL"/>
</dbReference>
<dbReference type="Pfam" id="PF03748">
    <property type="entry name" value="FliL"/>
    <property type="match status" value="1"/>
</dbReference>
<keyword evidence="8 10" id="KW-1133">Transmembrane helix</keyword>
<keyword evidence="11" id="KW-0966">Cell projection</keyword>
<dbReference type="GO" id="GO:0009425">
    <property type="term" value="C:bacterial-type flagellum basal body"/>
    <property type="evidence" value="ECO:0007669"/>
    <property type="project" value="InterPro"/>
</dbReference>
<dbReference type="GO" id="GO:0005886">
    <property type="term" value="C:plasma membrane"/>
    <property type="evidence" value="ECO:0007669"/>
    <property type="project" value="UniProtKB-SubCell"/>
</dbReference>
<keyword evidence="11" id="KW-0969">Cilium</keyword>
<dbReference type="KEGG" id="scd:Spica_0336"/>
<keyword evidence="6 10" id="KW-0812">Transmembrane</keyword>
<evidence type="ECO:0000256" key="3">
    <source>
        <dbReference type="ARBA" id="ARBA00008281"/>
    </source>
</evidence>
<reference evidence="12" key="1">
    <citation type="journal article" date="2013" name="Stand. Genomic Sci.">
        <title>Genome sequence of the thermophilic fresh-water bacterium Spirochaeta caldaria type strain (H1(T)), reclassification of Spirochaeta caldaria, Spirochaeta stenostrepta, and Spirochaeta zuelzerae in the genus Treponema as Treponema caldaria comb. nov., Treponema stenostrepta comb. nov., and Treponema zuelzerae comb. nov., and emendation of the genus Treponema.</title>
        <authorList>
            <person name="Abt B."/>
            <person name="Goker M."/>
            <person name="Scheuner C."/>
            <person name="Han C."/>
            <person name="Lu M."/>
            <person name="Misra M."/>
            <person name="Lapidus A."/>
            <person name="Nolan M."/>
            <person name="Lucas S."/>
            <person name="Hammon N."/>
            <person name="Deshpande S."/>
            <person name="Cheng J.F."/>
            <person name="Tapia R."/>
            <person name="Goodwin L.A."/>
            <person name="Pitluck S."/>
            <person name="Liolios K."/>
            <person name="Pagani I."/>
            <person name="Ivanova N."/>
            <person name="Mavromatis K."/>
            <person name="Mikhailova N."/>
            <person name="Huntemann M."/>
            <person name="Pati A."/>
            <person name="Chen A."/>
            <person name="Palaniappan K."/>
            <person name="Land M."/>
            <person name="Hauser L."/>
            <person name="Jeffries C.D."/>
            <person name="Rohde M."/>
            <person name="Spring S."/>
            <person name="Gronow S."/>
            <person name="Detter J.C."/>
            <person name="Bristow J."/>
            <person name="Eisen J.A."/>
            <person name="Markowitz V."/>
            <person name="Hugenholtz P."/>
            <person name="Kyrpides N.C."/>
            <person name="Woyke T."/>
            <person name="Klenk H.P."/>
        </authorList>
    </citation>
    <scope>NUCLEOTIDE SEQUENCE</scope>
    <source>
        <strain evidence="12">ATCC 51460 / DSM 7334 / H1</strain>
    </source>
</reference>
<keyword evidence="11" id="KW-0282">Flagellum</keyword>
<dbReference type="Proteomes" id="UP000000503">
    <property type="component" value="Chromosome"/>
</dbReference>
<dbReference type="EMBL" id="CP002868">
    <property type="protein sequence ID" value="AEJ18501.1"/>
    <property type="molecule type" value="Genomic_DNA"/>
</dbReference>
<protein>
    <recommendedName>
        <fullName evidence="10">Flagellar protein FliL</fullName>
    </recommendedName>
</protein>
<dbReference type="eggNOG" id="COG1580">
    <property type="taxonomic scope" value="Bacteria"/>
</dbReference>
<proteinExistence type="inferred from homology"/>
<keyword evidence="7 10" id="KW-0283">Flagellar rotation</keyword>
<dbReference type="STRING" id="744872.Spica_0336"/>
<evidence type="ECO:0000256" key="10">
    <source>
        <dbReference type="RuleBase" id="RU364125"/>
    </source>
</evidence>
<evidence type="ECO:0000256" key="2">
    <source>
        <dbReference type="ARBA" id="ARBA00004162"/>
    </source>
</evidence>
<keyword evidence="12" id="KW-1185">Reference proteome</keyword>
<sequence>MSIPLVAVYNRNMKIALEELYRILLGIILIMVAVLIIGTLFGLTKGSVNRQFSQAVETNQNDVIEESYFTGLGRIRAQTAAPKQATVLVTIIFPYNKQDIAFTEELSSHIPQFKEITIAYFASQSAECLKKLGESAIKDELLLRFNKQLRLGKIETLFFNDYLVID</sequence>
<evidence type="ECO:0000256" key="1">
    <source>
        <dbReference type="ARBA" id="ARBA00002254"/>
    </source>
</evidence>
<accession>F8EZY8</accession>
<gene>
    <name evidence="11" type="ordered locus">Spica_0336</name>
</gene>
<feature type="transmembrane region" description="Helical" evidence="10">
    <location>
        <begin position="20"/>
        <end position="43"/>
    </location>
</feature>
<evidence type="ECO:0000313" key="11">
    <source>
        <dbReference type="EMBL" id="AEJ18501.1"/>
    </source>
</evidence>
<organism evidence="11 12">
    <name type="scientific">Gracilinema caldarium (strain ATCC 51460 / DSM 7334 / H1)</name>
    <name type="common">Treponema caldarium</name>
    <dbReference type="NCBI Taxonomy" id="744872"/>
    <lineage>
        <taxon>Bacteria</taxon>
        <taxon>Pseudomonadati</taxon>
        <taxon>Spirochaetota</taxon>
        <taxon>Spirochaetia</taxon>
        <taxon>Spirochaetales</taxon>
        <taxon>Breznakiellaceae</taxon>
        <taxon>Gracilinema</taxon>
    </lineage>
</organism>